<dbReference type="EMBL" id="CAHP01000011">
    <property type="protein sequence ID" value="CCG40220.1"/>
    <property type="molecule type" value="Genomic_DNA"/>
</dbReference>
<feature type="region of interest" description="Disordered" evidence="1">
    <location>
        <begin position="116"/>
        <end position="144"/>
    </location>
</feature>
<accession>H8FPD2</accession>
<feature type="compositionally biased region" description="Basic and acidic residues" evidence="1">
    <location>
        <begin position="53"/>
        <end position="69"/>
    </location>
</feature>
<gene>
    <name evidence="2" type="ORF">PHAMO_190029</name>
</gene>
<reference evidence="2 3" key="1">
    <citation type="journal article" date="2012" name="J. Bacteriol.">
        <title>Draft Genome Sequence of the Purple Photosynthetic Bacterium Phaeospirillum molischianum DSM120, a Particularly Versatile Bacterium.</title>
        <authorList>
            <person name="Duquesne K."/>
            <person name="Prima V."/>
            <person name="Ji B."/>
            <person name="Rouy Z."/>
            <person name="Medigue C."/>
            <person name="Talla E."/>
            <person name="Sturgis J.N."/>
        </authorList>
    </citation>
    <scope>NUCLEOTIDE SEQUENCE [LARGE SCALE GENOMIC DNA]</scope>
    <source>
        <strain evidence="3">DSM120</strain>
    </source>
</reference>
<feature type="region of interest" description="Disordered" evidence="1">
    <location>
        <begin position="1"/>
        <end position="104"/>
    </location>
</feature>
<dbReference type="STRING" id="1150626.PHAMO_190029"/>
<protein>
    <submittedName>
        <fullName evidence="2">Uncharacterized protein</fullName>
    </submittedName>
</protein>
<keyword evidence="3" id="KW-1185">Reference proteome</keyword>
<evidence type="ECO:0000256" key="1">
    <source>
        <dbReference type="SAM" id="MobiDB-lite"/>
    </source>
</evidence>
<dbReference type="AlphaFoldDB" id="H8FPD2"/>
<feature type="compositionally biased region" description="Basic and acidic residues" evidence="1">
    <location>
        <begin position="79"/>
        <end position="98"/>
    </location>
</feature>
<comment type="caution">
    <text evidence="2">The sequence shown here is derived from an EMBL/GenBank/DDBJ whole genome shotgun (WGS) entry which is preliminary data.</text>
</comment>
<sequence>MVLIRSSRRREVFAATEPPGPGPQAASELLEPGPQAESELLEPGPQVESEPPEPERQAESELLEPEPRAQSEPPEQEPQAERRGGEARAGEAVAREGGEQPVLPRVAAAAVKTVWARPQVASSAASEPSERLGASAPRPSERHWAVRSRLRRELAAALRQPEAGPVVSARAVSAD</sequence>
<dbReference type="Proteomes" id="UP000004169">
    <property type="component" value="Unassembled WGS sequence"/>
</dbReference>
<proteinExistence type="predicted"/>
<evidence type="ECO:0000313" key="3">
    <source>
        <dbReference type="Proteomes" id="UP000004169"/>
    </source>
</evidence>
<organism evidence="2 3">
    <name type="scientific">Magnetospirillum molischianum DSM 120</name>
    <dbReference type="NCBI Taxonomy" id="1150626"/>
    <lineage>
        <taxon>Bacteria</taxon>
        <taxon>Pseudomonadati</taxon>
        <taxon>Pseudomonadota</taxon>
        <taxon>Alphaproteobacteria</taxon>
        <taxon>Rhodospirillales</taxon>
        <taxon>Rhodospirillaceae</taxon>
        <taxon>Magnetospirillum</taxon>
    </lineage>
</organism>
<name>H8FPD2_MAGML</name>
<evidence type="ECO:0000313" key="2">
    <source>
        <dbReference type="EMBL" id="CCG40220.1"/>
    </source>
</evidence>